<feature type="domain" description="Carrier" evidence="6">
    <location>
        <begin position="451"/>
        <end position="527"/>
    </location>
</feature>
<dbReference type="NCBIfam" id="TIGR03494">
    <property type="entry name" value="salicyl_syn"/>
    <property type="match status" value="1"/>
</dbReference>
<keyword evidence="4" id="KW-0456">Lyase</keyword>
<name>A0A372M0G7_9ACTN</name>
<dbReference type="SUPFAM" id="SSF47336">
    <property type="entry name" value="ACP-like"/>
    <property type="match status" value="1"/>
</dbReference>
<protein>
    <submittedName>
        <fullName evidence="7">Salicylate synthase</fullName>
    </submittedName>
</protein>
<dbReference type="Proteomes" id="UP000263094">
    <property type="component" value="Unassembled WGS sequence"/>
</dbReference>
<evidence type="ECO:0000256" key="3">
    <source>
        <dbReference type="ARBA" id="ARBA00022842"/>
    </source>
</evidence>
<evidence type="ECO:0000313" key="7">
    <source>
        <dbReference type="EMBL" id="RFU84392.1"/>
    </source>
</evidence>
<sequence length="553" mass="59621">MPTRPDTLQYRTSSAPVAGDPLSAAVRVTRQAGDGPCVLYERGDTWSVALGAITEVTVTRTGVRRTGPDGERTVPWTDDPAPALRELLSDLPVEDWRAYGTVDFELSYAGTPAFDELPADTVLLRLVVPRTEIRIQGSTATVRTLDPEEAQHAVAALASDEADPVHPASAPLVDVDLEQGEGELYRKAVAGAVREIRDSTLRKVILSRVVQITEPVDLASTYLLGRRRNTPARSFLLHLGGLRAAGFGPEIVLAVDADGRVRTQPLAGTRALTGDAEGDARLRRELLADPKEVYEHAVTVRTSFEELEAVCEPGTIQVTDYMTVKPRGTAQHLGSDLYGRLRPGQDGWDALASLFPAVTVAGIPKAEAYEAIRRYESEPRGLYGGAVLTVGQDGTFDAALVLRSVYQQGGRTWLRAGAGIVGQSVPEREFTETCEKLRSVSGTVVAAVAAGRTELGLDVMRRDVAEALRCPESEVDTEANLIAQGLDSVGLMTVVSKWSAYGVRFKVAELARDPRLVAWARLVQEQQVPPSPEPPTARTTAAPRAGEQVRTRP</sequence>
<evidence type="ECO:0000259" key="6">
    <source>
        <dbReference type="PROSITE" id="PS50075"/>
    </source>
</evidence>
<evidence type="ECO:0000313" key="8">
    <source>
        <dbReference type="Proteomes" id="UP000263094"/>
    </source>
</evidence>
<reference evidence="7 8" key="1">
    <citation type="submission" date="2018-08" db="EMBL/GenBank/DDBJ databases">
        <title>Isolation, diversity and antifungal activity of Actinobacteria from wheat.</title>
        <authorList>
            <person name="Han C."/>
        </authorList>
    </citation>
    <scope>NUCLEOTIDE SEQUENCE [LARGE SCALE GENOMIC DNA]</scope>
    <source>
        <strain evidence="7 8">NEAU-YY421</strain>
    </source>
</reference>
<dbReference type="AlphaFoldDB" id="A0A372M0G7"/>
<keyword evidence="2" id="KW-0479">Metal-binding</keyword>
<proteinExistence type="predicted"/>
<dbReference type="PANTHER" id="PTHR11236:SF48">
    <property type="entry name" value="ISOCHORISMATE SYNTHASE MENF"/>
    <property type="match status" value="1"/>
</dbReference>
<accession>A0A372M0G7</accession>
<dbReference type="InterPro" id="IPR019996">
    <property type="entry name" value="Salicylate_synthase"/>
</dbReference>
<gene>
    <name evidence="7" type="ORF">DY218_22275</name>
</gene>
<evidence type="ECO:0000256" key="4">
    <source>
        <dbReference type="ARBA" id="ARBA00023239"/>
    </source>
</evidence>
<dbReference type="SUPFAM" id="SSF56322">
    <property type="entry name" value="ADC synthase"/>
    <property type="match status" value="1"/>
</dbReference>
<dbReference type="InterPro" id="IPR019999">
    <property type="entry name" value="Anth_synth_I-like"/>
</dbReference>
<evidence type="ECO:0000256" key="5">
    <source>
        <dbReference type="SAM" id="MobiDB-lite"/>
    </source>
</evidence>
<dbReference type="GO" id="GO:0000162">
    <property type="term" value="P:L-tryptophan biosynthetic process"/>
    <property type="evidence" value="ECO:0007669"/>
    <property type="project" value="TreeGrafter"/>
</dbReference>
<keyword evidence="3" id="KW-0460">Magnesium</keyword>
<dbReference type="EMBL" id="QUAK01000120">
    <property type="protein sequence ID" value="RFU84392.1"/>
    <property type="molecule type" value="Genomic_DNA"/>
</dbReference>
<dbReference type="Gene3D" id="1.10.1200.10">
    <property type="entry name" value="ACP-like"/>
    <property type="match status" value="1"/>
</dbReference>
<dbReference type="InterPro" id="IPR015890">
    <property type="entry name" value="Chorismate_C"/>
</dbReference>
<evidence type="ECO:0000256" key="1">
    <source>
        <dbReference type="ARBA" id="ARBA00001946"/>
    </source>
</evidence>
<dbReference type="GO" id="GO:0046872">
    <property type="term" value="F:metal ion binding"/>
    <property type="evidence" value="ECO:0007669"/>
    <property type="project" value="UniProtKB-KW"/>
</dbReference>
<comment type="cofactor">
    <cofactor evidence="1">
        <name>Mg(2+)</name>
        <dbReference type="ChEBI" id="CHEBI:18420"/>
    </cofactor>
</comment>
<dbReference type="GO" id="GO:0008909">
    <property type="term" value="F:isochorismate synthase activity"/>
    <property type="evidence" value="ECO:0007669"/>
    <property type="project" value="InterPro"/>
</dbReference>
<dbReference type="InterPro" id="IPR005801">
    <property type="entry name" value="ADC_synthase"/>
</dbReference>
<dbReference type="InterPro" id="IPR036736">
    <property type="entry name" value="ACP-like_sf"/>
</dbReference>
<dbReference type="Pfam" id="PF00550">
    <property type="entry name" value="PP-binding"/>
    <property type="match status" value="1"/>
</dbReference>
<dbReference type="InterPro" id="IPR009081">
    <property type="entry name" value="PP-bd_ACP"/>
</dbReference>
<comment type="caution">
    <text evidence="7">The sequence shown here is derived from an EMBL/GenBank/DDBJ whole genome shotgun (WGS) entry which is preliminary data.</text>
</comment>
<evidence type="ECO:0000256" key="2">
    <source>
        <dbReference type="ARBA" id="ARBA00022723"/>
    </source>
</evidence>
<dbReference type="PROSITE" id="PS50075">
    <property type="entry name" value="CARRIER"/>
    <property type="match status" value="1"/>
</dbReference>
<dbReference type="Pfam" id="PF00425">
    <property type="entry name" value="Chorismate_bind"/>
    <property type="match status" value="1"/>
</dbReference>
<dbReference type="GO" id="GO:0016833">
    <property type="term" value="F:oxo-acid-lyase activity"/>
    <property type="evidence" value="ECO:0007669"/>
    <property type="project" value="InterPro"/>
</dbReference>
<organism evidence="7 8">
    <name type="scientific">Streptomyces triticagri</name>
    <dbReference type="NCBI Taxonomy" id="2293568"/>
    <lineage>
        <taxon>Bacteria</taxon>
        <taxon>Bacillati</taxon>
        <taxon>Actinomycetota</taxon>
        <taxon>Actinomycetes</taxon>
        <taxon>Kitasatosporales</taxon>
        <taxon>Streptomycetaceae</taxon>
        <taxon>Streptomyces</taxon>
    </lineage>
</organism>
<keyword evidence="8" id="KW-1185">Reference proteome</keyword>
<feature type="compositionally biased region" description="Low complexity" evidence="5">
    <location>
        <begin position="536"/>
        <end position="545"/>
    </location>
</feature>
<dbReference type="PANTHER" id="PTHR11236">
    <property type="entry name" value="AMINOBENZOATE/ANTHRANILATE SYNTHASE"/>
    <property type="match status" value="1"/>
</dbReference>
<feature type="region of interest" description="Disordered" evidence="5">
    <location>
        <begin position="525"/>
        <end position="553"/>
    </location>
</feature>
<dbReference type="Gene3D" id="3.60.120.10">
    <property type="entry name" value="Anthranilate synthase"/>
    <property type="match status" value="1"/>
</dbReference>
<dbReference type="PRINTS" id="PR00095">
    <property type="entry name" value="ANTSNTHASEI"/>
</dbReference>